<dbReference type="Proteomes" id="UP000030428">
    <property type="component" value="Unassembled WGS sequence"/>
</dbReference>
<reference evidence="1 2" key="1">
    <citation type="journal article" date="2016" name="Front. Microbiol.">
        <title>Single-Cell (Meta-)Genomics of a Dimorphic Candidatus Thiomargarita nelsonii Reveals Genomic Plasticity.</title>
        <authorList>
            <person name="Flood B.E."/>
            <person name="Fliss P."/>
            <person name="Jones D.S."/>
            <person name="Dick G.J."/>
            <person name="Jain S."/>
            <person name="Kaster A.K."/>
            <person name="Winkel M."/>
            <person name="Mussmann M."/>
            <person name="Bailey J."/>
        </authorList>
    </citation>
    <scope>NUCLEOTIDE SEQUENCE [LARGE SCALE GENOMIC DNA]</scope>
    <source>
        <strain evidence="1">Hydrate Ridge</strain>
    </source>
</reference>
<protein>
    <submittedName>
        <fullName evidence="1">Uncharacterized protein</fullName>
    </submittedName>
</protein>
<comment type="caution">
    <text evidence="1">The sequence shown here is derived from an EMBL/GenBank/DDBJ whole genome shotgun (WGS) entry which is preliminary data.</text>
</comment>
<accession>A0A0A6P963</accession>
<dbReference type="AlphaFoldDB" id="A0A0A6P963"/>
<evidence type="ECO:0000313" key="1">
    <source>
        <dbReference type="EMBL" id="KHD06887.1"/>
    </source>
</evidence>
<evidence type="ECO:0000313" key="2">
    <source>
        <dbReference type="Proteomes" id="UP000030428"/>
    </source>
</evidence>
<organism evidence="1 2">
    <name type="scientific">Candidatus Thiomargarita nelsonii</name>
    <dbReference type="NCBI Taxonomy" id="1003181"/>
    <lineage>
        <taxon>Bacteria</taxon>
        <taxon>Pseudomonadati</taxon>
        <taxon>Pseudomonadota</taxon>
        <taxon>Gammaproteobacteria</taxon>
        <taxon>Thiotrichales</taxon>
        <taxon>Thiotrichaceae</taxon>
        <taxon>Thiomargarita</taxon>
    </lineage>
</organism>
<dbReference type="EMBL" id="JSZA02000161">
    <property type="protein sequence ID" value="KHD06887.1"/>
    <property type="molecule type" value="Genomic_DNA"/>
</dbReference>
<gene>
    <name evidence="1" type="ORF">PN36_26845</name>
</gene>
<name>A0A0A6P963_9GAMM</name>
<sequence>MGSHQRECSFMSALNVWAATWQDFAYNGAYEITFYAEDKAGNISSSDAITDKLINQDNTELYSQLSLIIFQKVCQPALLEH</sequence>
<proteinExistence type="predicted"/>
<keyword evidence="2" id="KW-1185">Reference proteome</keyword>